<dbReference type="FunFam" id="3.40.630.30:FF:000116">
    <property type="entry name" value="Putative N-acetyltransferase HLS1"/>
    <property type="match status" value="1"/>
</dbReference>
<organism evidence="2 3">
    <name type="scientific">Taxus chinensis</name>
    <name type="common">Chinese yew</name>
    <name type="synonym">Taxus wallichiana var. chinensis</name>
    <dbReference type="NCBI Taxonomy" id="29808"/>
    <lineage>
        <taxon>Eukaryota</taxon>
        <taxon>Viridiplantae</taxon>
        <taxon>Streptophyta</taxon>
        <taxon>Embryophyta</taxon>
        <taxon>Tracheophyta</taxon>
        <taxon>Spermatophyta</taxon>
        <taxon>Pinopsida</taxon>
        <taxon>Pinidae</taxon>
        <taxon>Conifers II</taxon>
        <taxon>Cupressales</taxon>
        <taxon>Taxaceae</taxon>
        <taxon>Taxus</taxon>
    </lineage>
</organism>
<feature type="non-terminal residue" evidence="2">
    <location>
        <position position="1"/>
    </location>
</feature>
<name>A0AA38L6C5_TAXCH</name>
<dbReference type="InterPro" id="IPR000182">
    <property type="entry name" value="GNAT_dom"/>
</dbReference>
<evidence type="ECO:0000259" key="1">
    <source>
        <dbReference type="PROSITE" id="PS51186"/>
    </source>
</evidence>
<dbReference type="InterPro" id="IPR016181">
    <property type="entry name" value="Acyl_CoA_acyltransferase"/>
</dbReference>
<dbReference type="InterPro" id="IPR052810">
    <property type="entry name" value="Plant_NAT"/>
</dbReference>
<evidence type="ECO:0000313" key="3">
    <source>
        <dbReference type="Proteomes" id="UP000824469"/>
    </source>
</evidence>
<accession>A0AA38L6C5</accession>
<dbReference type="GO" id="GO:0016747">
    <property type="term" value="F:acyltransferase activity, transferring groups other than amino-acyl groups"/>
    <property type="evidence" value="ECO:0007669"/>
    <property type="project" value="InterPro"/>
</dbReference>
<dbReference type="PROSITE" id="PS51186">
    <property type="entry name" value="GNAT"/>
    <property type="match status" value="1"/>
</dbReference>
<dbReference type="EMBL" id="JAHRHJ020000005">
    <property type="protein sequence ID" value="KAH9314179.1"/>
    <property type="molecule type" value="Genomic_DNA"/>
</dbReference>
<dbReference type="PANTHER" id="PTHR47370">
    <property type="entry name" value="ACYL-COA N-ACYLTRANSFERASES (NAT) SUPERFAMILY PROTEIN"/>
    <property type="match status" value="1"/>
</dbReference>
<dbReference type="AlphaFoldDB" id="A0AA38L6C5"/>
<comment type="caution">
    <text evidence="2">The sequence shown here is derived from an EMBL/GenBank/DDBJ whole genome shotgun (WGS) entry which is preliminary data.</text>
</comment>
<dbReference type="CDD" id="cd04301">
    <property type="entry name" value="NAT_SF"/>
    <property type="match status" value="1"/>
</dbReference>
<protein>
    <recommendedName>
        <fullName evidence="1">N-acetyltransferase domain-containing protein</fullName>
    </recommendedName>
</protein>
<reference evidence="2 3" key="1">
    <citation type="journal article" date="2021" name="Nat. Plants">
        <title>The Taxus genome provides insights into paclitaxel biosynthesis.</title>
        <authorList>
            <person name="Xiong X."/>
            <person name="Gou J."/>
            <person name="Liao Q."/>
            <person name="Li Y."/>
            <person name="Zhou Q."/>
            <person name="Bi G."/>
            <person name="Li C."/>
            <person name="Du R."/>
            <person name="Wang X."/>
            <person name="Sun T."/>
            <person name="Guo L."/>
            <person name="Liang H."/>
            <person name="Lu P."/>
            <person name="Wu Y."/>
            <person name="Zhang Z."/>
            <person name="Ro D.K."/>
            <person name="Shang Y."/>
            <person name="Huang S."/>
            <person name="Yan J."/>
        </authorList>
    </citation>
    <scope>NUCLEOTIDE SEQUENCE [LARGE SCALE GENOMIC DNA]</scope>
    <source>
        <strain evidence="2">Ta-2019</strain>
    </source>
</reference>
<sequence>MIKGGQQDKRAQRTQDCAASAAATAATYNYYKRETGGAFILKVLTARSSSGSSIVSAFWLVGWQSTPIYRFTDSEKINRAICAAERPPLSGTRNKESSHLSVLRRIINTCAEGSKIKEESESEISEVFGLVWFGFPESDSRFGIRSRDMMDVKIREFEGLRDAEQVEVLEKRCEVGPSGKISLFTDLMGDPICRVRHCPAYVMLVAEFGPEREIVGLIRGCIKTVTCAKKTSLQLQSQSALCAKAAYILGLRVSPTHRRLGIGLKLVQTLERWFVENGADYAYMATEKENEACLRLFNGKLNYSKFRTPAMLVHPVYAHSKRIRSSVRIQKLEIHEAEALYRLFLGTREFFPQDIDSILNNKLSLGTWIAFPQGENWTAKTLTELPSSWAIISVWNSSDVFKLQVKGVSKLKYALAAATRFFDAAFPWLKIPSIPD</sequence>
<dbReference type="OMA" id="YTEFRKP"/>
<gene>
    <name evidence="2" type="ORF">KI387_022806</name>
</gene>
<dbReference type="Proteomes" id="UP000824469">
    <property type="component" value="Unassembled WGS sequence"/>
</dbReference>
<dbReference type="SUPFAM" id="SSF55729">
    <property type="entry name" value="Acyl-CoA N-acyltransferases (Nat)"/>
    <property type="match status" value="1"/>
</dbReference>
<dbReference type="Pfam" id="PF00583">
    <property type="entry name" value="Acetyltransf_1"/>
    <property type="match status" value="1"/>
</dbReference>
<feature type="domain" description="N-acetyltransferase" evidence="1">
    <location>
        <begin position="152"/>
        <end position="324"/>
    </location>
</feature>
<keyword evidence="3" id="KW-1185">Reference proteome</keyword>
<dbReference type="PANTHER" id="PTHR47370:SF1">
    <property type="entry name" value="ACYL-COA N-ACYLTRANSFERASES (NAT) SUPERFAMILY PROTEIN"/>
    <property type="match status" value="1"/>
</dbReference>
<dbReference type="Gene3D" id="3.40.630.30">
    <property type="match status" value="1"/>
</dbReference>
<proteinExistence type="predicted"/>
<evidence type="ECO:0000313" key="2">
    <source>
        <dbReference type="EMBL" id="KAH9314179.1"/>
    </source>
</evidence>